<dbReference type="EMBL" id="CAJVPP010021129">
    <property type="protein sequence ID" value="CAG8742122.1"/>
    <property type="molecule type" value="Genomic_DNA"/>
</dbReference>
<organism evidence="2 3">
    <name type="scientific">Funneliformis mosseae</name>
    <name type="common">Endomycorrhizal fungus</name>
    <name type="synonym">Glomus mosseae</name>
    <dbReference type="NCBI Taxonomy" id="27381"/>
    <lineage>
        <taxon>Eukaryota</taxon>
        <taxon>Fungi</taxon>
        <taxon>Fungi incertae sedis</taxon>
        <taxon>Mucoromycota</taxon>
        <taxon>Glomeromycotina</taxon>
        <taxon>Glomeromycetes</taxon>
        <taxon>Glomerales</taxon>
        <taxon>Glomeraceae</taxon>
        <taxon>Funneliformis</taxon>
    </lineage>
</organism>
<keyword evidence="3" id="KW-1185">Reference proteome</keyword>
<proteinExistence type="predicted"/>
<evidence type="ECO:0000256" key="1">
    <source>
        <dbReference type="SAM" id="Phobius"/>
    </source>
</evidence>
<evidence type="ECO:0000313" key="2">
    <source>
        <dbReference type="EMBL" id="CAG8742122.1"/>
    </source>
</evidence>
<protein>
    <submittedName>
        <fullName evidence="2">16213_t:CDS:1</fullName>
    </submittedName>
</protein>
<feature type="non-terminal residue" evidence="2">
    <location>
        <position position="74"/>
    </location>
</feature>
<keyword evidence="1" id="KW-1133">Transmembrane helix</keyword>
<dbReference type="AlphaFoldDB" id="A0A9N9IMM8"/>
<comment type="caution">
    <text evidence="2">The sequence shown here is derived from an EMBL/GenBank/DDBJ whole genome shotgun (WGS) entry which is preliminary data.</text>
</comment>
<dbReference type="Proteomes" id="UP000789375">
    <property type="component" value="Unassembled WGS sequence"/>
</dbReference>
<name>A0A9N9IMM8_FUNMO</name>
<reference evidence="2" key="1">
    <citation type="submission" date="2021-06" db="EMBL/GenBank/DDBJ databases">
        <authorList>
            <person name="Kallberg Y."/>
            <person name="Tangrot J."/>
            <person name="Rosling A."/>
        </authorList>
    </citation>
    <scope>NUCLEOTIDE SEQUENCE</scope>
    <source>
        <strain evidence="2">87-6 pot B 2015</strain>
    </source>
</reference>
<accession>A0A9N9IMM8</accession>
<keyword evidence="1" id="KW-0472">Membrane</keyword>
<keyword evidence="1" id="KW-0812">Transmembrane</keyword>
<gene>
    <name evidence="2" type="ORF">FMOSSE_LOCUS16212</name>
</gene>
<feature type="non-terminal residue" evidence="2">
    <location>
        <position position="1"/>
    </location>
</feature>
<feature type="transmembrane region" description="Helical" evidence="1">
    <location>
        <begin position="54"/>
        <end position="71"/>
    </location>
</feature>
<sequence>LIPDNKFVIQINSVNSDVKLISKVDVSDNLMKILNLEWVILLPSNNKAAISNKITAIAILLFALIFTKIMLNKK</sequence>
<evidence type="ECO:0000313" key="3">
    <source>
        <dbReference type="Proteomes" id="UP000789375"/>
    </source>
</evidence>